<sequence length="94" mass="10755">YLSGNVHLDNYDSVTRYVERGMDCCMPNIAGGLTIFPSYVSHSVAEWQNDYPRLSLAFDLYIDIQPYYPSADDDGHPITFMNFDILNQLADPRN</sequence>
<feature type="non-terminal residue" evidence="1">
    <location>
        <position position="1"/>
    </location>
</feature>
<protein>
    <submittedName>
        <fullName evidence="1">Uncharacterized protein</fullName>
    </submittedName>
</protein>
<evidence type="ECO:0000313" key="1">
    <source>
        <dbReference type="EMBL" id="SVE18899.1"/>
    </source>
</evidence>
<proteinExistence type="predicted"/>
<accession>A0A383BGA4</accession>
<dbReference type="EMBL" id="UINC01200147">
    <property type="protein sequence ID" value="SVE18899.1"/>
    <property type="molecule type" value="Genomic_DNA"/>
</dbReference>
<gene>
    <name evidence="1" type="ORF">METZ01_LOCUS471753</name>
</gene>
<organism evidence="1">
    <name type="scientific">marine metagenome</name>
    <dbReference type="NCBI Taxonomy" id="408172"/>
    <lineage>
        <taxon>unclassified sequences</taxon>
        <taxon>metagenomes</taxon>
        <taxon>ecological metagenomes</taxon>
    </lineage>
</organism>
<dbReference type="Gene3D" id="2.60.120.620">
    <property type="entry name" value="q2cbj1_9rhob like domain"/>
    <property type="match status" value="1"/>
</dbReference>
<name>A0A383BGA4_9ZZZZ</name>
<dbReference type="AlphaFoldDB" id="A0A383BGA4"/>
<reference evidence="1" key="1">
    <citation type="submission" date="2018-05" db="EMBL/GenBank/DDBJ databases">
        <authorList>
            <person name="Lanie J.A."/>
            <person name="Ng W.-L."/>
            <person name="Kazmierczak K.M."/>
            <person name="Andrzejewski T.M."/>
            <person name="Davidsen T.M."/>
            <person name="Wayne K.J."/>
            <person name="Tettelin H."/>
            <person name="Glass J.I."/>
            <person name="Rusch D."/>
            <person name="Podicherti R."/>
            <person name="Tsui H.-C.T."/>
            <person name="Winkler M.E."/>
        </authorList>
    </citation>
    <scope>NUCLEOTIDE SEQUENCE</scope>
</reference>